<dbReference type="InterPro" id="IPR002403">
    <property type="entry name" value="Cyt_P450_E_grp-IV"/>
</dbReference>
<keyword evidence="3 8" id="KW-0349">Heme</keyword>
<evidence type="ECO:0000256" key="8">
    <source>
        <dbReference type="PIRSR" id="PIRSR602403-1"/>
    </source>
</evidence>
<evidence type="ECO:0000256" key="1">
    <source>
        <dbReference type="ARBA" id="ARBA00001971"/>
    </source>
</evidence>
<dbReference type="GO" id="GO:0004497">
    <property type="term" value="F:monooxygenase activity"/>
    <property type="evidence" value="ECO:0007669"/>
    <property type="project" value="UniProtKB-KW"/>
</dbReference>
<dbReference type="PANTHER" id="PTHR24291">
    <property type="entry name" value="CYTOCHROME P450 FAMILY 4"/>
    <property type="match status" value="1"/>
</dbReference>
<evidence type="ECO:0000256" key="3">
    <source>
        <dbReference type="ARBA" id="ARBA00022617"/>
    </source>
</evidence>
<dbReference type="Proteomes" id="UP000077266">
    <property type="component" value="Unassembled WGS sequence"/>
</dbReference>
<dbReference type="SUPFAM" id="SSF48264">
    <property type="entry name" value="Cytochrome P450"/>
    <property type="match status" value="1"/>
</dbReference>
<keyword evidence="4 8" id="KW-0479">Metal-binding</keyword>
<keyword evidence="5" id="KW-0560">Oxidoreductase</keyword>
<comment type="similarity">
    <text evidence="2">Belongs to the cytochrome P450 family.</text>
</comment>
<evidence type="ECO:0000256" key="4">
    <source>
        <dbReference type="ARBA" id="ARBA00022723"/>
    </source>
</evidence>
<dbReference type="InterPro" id="IPR050196">
    <property type="entry name" value="Cytochrome_P450_Monoox"/>
</dbReference>
<evidence type="ECO:0000256" key="5">
    <source>
        <dbReference type="ARBA" id="ARBA00023002"/>
    </source>
</evidence>
<dbReference type="InParanoid" id="A0A165HPD8"/>
<dbReference type="GO" id="GO:0016705">
    <property type="term" value="F:oxidoreductase activity, acting on paired donors, with incorporation or reduction of molecular oxygen"/>
    <property type="evidence" value="ECO:0007669"/>
    <property type="project" value="InterPro"/>
</dbReference>
<feature type="region of interest" description="Disordered" evidence="9">
    <location>
        <begin position="552"/>
        <end position="578"/>
    </location>
</feature>
<dbReference type="STRING" id="1314781.A0A165HPD8"/>
<keyword evidence="11" id="KW-1185">Reference proteome</keyword>
<dbReference type="Gene3D" id="1.10.630.10">
    <property type="entry name" value="Cytochrome P450"/>
    <property type="match status" value="1"/>
</dbReference>
<reference evidence="10 11" key="1">
    <citation type="journal article" date="2016" name="Mol. Biol. Evol.">
        <title>Comparative Genomics of Early-Diverging Mushroom-Forming Fungi Provides Insights into the Origins of Lignocellulose Decay Capabilities.</title>
        <authorList>
            <person name="Nagy L.G."/>
            <person name="Riley R."/>
            <person name="Tritt A."/>
            <person name="Adam C."/>
            <person name="Daum C."/>
            <person name="Floudas D."/>
            <person name="Sun H."/>
            <person name="Yadav J.S."/>
            <person name="Pangilinan J."/>
            <person name="Larsson K.H."/>
            <person name="Matsuura K."/>
            <person name="Barry K."/>
            <person name="Labutti K."/>
            <person name="Kuo R."/>
            <person name="Ohm R.A."/>
            <person name="Bhattacharya S.S."/>
            <person name="Shirouzu T."/>
            <person name="Yoshinaga Y."/>
            <person name="Martin F.M."/>
            <person name="Grigoriev I.V."/>
            <person name="Hibbett D.S."/>
        </authorList>
    </citation>
    <scope>NUCLEOTIDE SEQUENCE [LARGE SCALE GENOMIC DNA]</scope>
    <source>
        <strain evidence="10 11">HHB12029</strain>
    </source>
</reference>
<dbReference type="AlphaFoldDB" id="A0A165HPD8"/>
<dbReference type="InterPro" id="IPR001128">
    <property type="entry name" value="Cyt_P450"/>
</dbReference>
<sequence>MSSTTVVFHLHGRDASSTGVAIVVPNASDFKELQNIVAPKFNILDPLRISFCKSSDRAGLTHALEPVSAILAERTVGILVDEQTPRLVPGPEGGLPIIGGYSELYPDFLGNYQRLLDKYGHMAHVAYMGKHVYLTDDPDIVTHVLHEGEFFKKEITEEHPLFPLKLVIPIGLFTIDSSDPRWEQSHKLLMAALSARAMRNYVKIMDRSNDGLTKNVLSKFAESGDPFNVFPWMLRTAAQTIGEVSLNLDLGMLSGPDADVAQIFKDINMTLKLSQDLVRKGKWYRNLPNPEARAQAPIKKRQFEFIQDLVRQSVAKGTPDMPYQKAATSTESILDFMVHALDEDGNKLSIELLVDDVLTFLGAGQVTTSSALSWLCYTLSHHKDKAEKLYESLLDAGLTADGEITAEHLSNLEYLDWYVKETQRLYNPAFQPTRQALQDVVLPGGYMVPKGAQVTVALHSIHVNKEHWTDPYKFNPERWGTEEVRKRHKNAYIPFATGARGCIGFAFALQEMKLVIARVVLNFTIKDVTHGPVVYDPDFSIYRPLNFMATVAKRPPPGERKTAPKSAEPPSPVQEEAPKVGNLDLPKLYVCVSLCSIGLLAQTHDNPSSMAATTARRRASHRNWSGGRRSSASATSR</sequence>
<dbReference type="GO" id="GO:0020037">
    <property type="term" value="F:heme binding"/>
    <property type="evidence" value="ECO:0007669"/>
    <property type="project" value="InterPro"/>
</dbReference>
<evidence type="ECO:0000313" key="11">
    <source>
        <dbReference type="Proteomes" id="UP000077266"/>
    </source>
</evidence>
<evidence type="ECO:0000256" key="7">
    <source>
        <dbReference type="ARBA" id="ARBA00023033"/>
    </source>
</evidence>
<dbReference type="InterPro" id="IPR036396">
    <property type="entry name" value="Cyt_P450_sf"/>
</dbReference>
<dbReference type="Pfam" id="PF00067">
    <property type="entry name" value="p450"/>
    <property type="match status" value="1"/>
</dbReference>
<dbReference type="CDD" id="cd00302">
    <property type="entry name" value="cytochrome_P450"/>
    <property type="match status" value="1"/>
</dbReference>
<evidence type="ECO:0000313" key="10">
    <source>
        <dbReference type="EMBL" id="KZV92268.1"/>
    </source>
</evidence>
<dbReference type="PANTHER" id="PTHR24291:SF50">
    <property type="entry name" value="BIFUNCTIONAL ALBAFLAVENONE MONOOXYGENASE_TERPENE SYNTHASE"/>
    <property type="match status" value="1"/>
</dbReference>
<gene>
    <name evidence="10" type="ORF">EXIGLDRAFT_675262</name>
</gene>
<evidence type="ECO:0000256" key="9">
    <source>
        <dbReference type="SAM" id="MobiDB-lite"/>
    </source>
</evidence>
<feature type="region of interest" description="Disordered" evidence="9">
    <location>
        <begin position="606"/>
        <end position="637"/>
    </location>
</feature>
<dbReference type="EMBL" id="KV426011">
    <property type="protein sequence ID" value="KZV92268.1"/>
    <property type="molecule type" value="Genomic_DNA"/>
</dbReference>
<comment type="cofactor">
    <cofactor evidence="1 8">
        <name>heme</name>
        <dbReference type="ChEBI" id="CHEBI:30413"/>
    </cofactor>
</comment>
<evidence type="ECO:0000256" key="2">
    <source>
        <dbReference type="ARBA" id="ARBA00010617"/>
    </source>
</evidence>
<organism evidence="10 11">
    <name type="scientific">Exidia glandulosa HHB12029</name>
    <dbReference type="NCBI Taxonomy" id="1314781"/>
    <lineage>
        <taxon>Eukaryota</taxon>
        <taxon>Fungi</taxon>
        <taxon>Dikarya</taxon>
        <taxon>Basidiomycota</taxon>
        <taxon>Agaricomycotina</taxon>
        <taxon>Agaricomycetes</taxon>
        <taxon>Auriculariales</taxon>
        <taxon>Exidiaceae</taxon>
        <taxon>Exidia</taxon>
    </lineage>
</organism>
<proteinExistence type="inferred from homology"/>
<keyword evidence="7" id="KW-0503">Monooxygenase</keyword>
<dbReference type="PRINTS" id="PR00465">
    <property type="entry name" value="EP450IV"/>
</dbReference>
<keyword evidence="6 8" id="KW-0408">Iron</keyword>
<feature type="binding site" description="axial binding residue" evidence="8">
    <location>
        <position position="502"/>
    </location>
    <ligand>
        <name>heme</name>
        <dbReference type="ChEBI" id="CHEBI:30413"/>
    </ligand>
    <ligandPart>
        <name>Fe</name>
        <dbReference type="ChEBI" id="CHEBI:18248"/>
    </ligandPart>
</feature>
<protein>
    <submittedName>
        <fullName evidence="10">Cytochrome P450</fullName>
    </submittedName>
</protein>
<feature type="compositionally biased region" description="Low complexity" evidence="9">
    <location>
        <begin position="625"/>
        <end position="637"/>
    </location>
</feature>
<dbReference type="GO" id="GO:0005506">
    <property type="term" value="F:iron ion binding"/>
    <property type="evidence" value="ECO:0007669"/>
    <property type="project" value="InterPro"/>
</dbReference>
<dbReference type="PRINTS" id="PR00385">
    <property type="entry name" value="P450"/>
</dbReference>
<accession>A0A165HPD8</accession>
<name>A0A165HPD8_EXIGL</name>
<evidence type="ECO:0000256" key="6">
    <source>
        <dbReference type="ARBA" id="ARBA00023004"/>
    </source>
</evidence>
<dbReference type="OrthoDB" id="1470350at2759"/>